<evidence type="ECO:0000313" key="6">
    <source>
        <dbReference type="Proteomes" id="UP000442707"/>
    </source>
</evidence>
<dbReference type="InterPro" id="IPR001932">
    <property type="entry name" value="PPM-type_phosphatase-like_dom"/>
</dbReference>
<evidence type="ECO:0000256" key="1">
    <source>
        <dbReference type="ARBA" id="ARBA00022801"/>
    </source>
</evidence>
<dbReference type="Proteomes" id="UP000442707">
    <property type="component" value="Unassembled WGS sequence"/>
</dbReference>
<dbReference type="FunFam" id="3.30.565.10:FF:000028">
    <property type="entry name" value="PAS sensor protein"/>
    <property type="match status" value="1"/>
</dbReference>
<proteinExistence type="predicted"/>
<dbReference type="SMART" id="SM00091">
    <property type="entry name" value="PAS"/>
    <property type="match status" value="2"/>
</dbReference>
<dbReference type="Pfam" id="PF07228">
    <property type="entry name" value="SpoIIE"/>
    <property type="match status" value="1"/>
</dbReference>
<dbReference type="SUPFAM" id="SSF55785">
    <property type="entry name" value="PYP-like sensor domain (PAS domain)"/>
    <property type="match status" value="2"/>
</dbReference>
<dbReference type="CDD" id="cd00130">
    <property type="entry name" value="PAS"/>
    <property type="match status" value="1"/>
</dbReference>
<sequence>MMDRFPSPPGEQAPTGAATGPAYTASAMVDERGMVTGWSEGARRLLGYVSSQVVGHPAARLLAEGIADAGEGMWRGAAGGRRWSGTVVLRHRDGRRLERRLLAHRRRPGGRHTEWLVVSAVAGEPDPPAGGAGSLTAEGLGEWVFRQSPSLLAVFDTGLRLVRANAGMQRALSLSEEEMRGLRLPEIAPDPVSDQAEAAMRLVVAGNEVQEMEACVGPAGVGAEYGWPASLAPLKDAGGRVRAVCLAAHHPLPGQLAGQRMQWLDEAKTRIGTTSDVQRTAQELTDVAVPRLADFAAVDLLPDVPRRGDDEPSVPAAVPLTLRRTAVASVVGAGPEVGESLRYPALSPVTRCVAEGRGAVYGAGDPAVAAWAEQDRQAVWLRESEVHSVMVVPVRGQDGVTLGTALLGRHRRREPFDAGDLAAAEELTFRAGVAMHAARRPAREHTTTMTLQRSLLPQTLPDQQALDIATRYLPAGGRAGVGGDWFDVIPLSGTRVALVVGDVVGHGIRASATMGRVRTAVRTLADVDLPPDELLTHLDDLVIHLSAEESGAEGAAESAGGIGTTCLYAVYDPVSRGLSLARAGHPPPAVVTPDGAVRFLDVPPGPPLGLGGLPFETFETELPAGSLLALYTDGLLAAREHDIDEALDQMFRALARPAGTLDAVCDRILTSMLAHRPDDDIALLVARTRSLDSGRVATWDVAFDPSAVARARQQATEQLTAWQLDEASFITELVVSELVTNAIRYGRPPVRLRLIHAGTTLICEVYDSAGTAPHMRRARVFDEGGRGLLLVGQLAQRWGSRHTVAGKTVWAEQFLDPD</sequence>
<dbReference type="GO" id="GO:0016791">
    <property type="term" value="F:phosphatase activity"/>
    <property type="evidence" value="ECO:0007669"/>
    <property type="project" value="TreeGrafter"/>
</dbReference>
<feature type="domain" description="PAS" evidence="3">
    <location>
        <begin position="28"/>
        <end position="55"/>
    </location>
</feature>
<dbReference type="InterPro" id="IPR036890">
    <property type="entry name" value="HATPase_C_sf"/>
</dbReference>
<dbReference type="Pfam" id="PF08448">
    <property type="entry name" value="PAS_4"/>
    <property type="match status" value="1"/>
</dbReference>
<dbReference type="Pfam" id="PF13581">
    <property type="entry name" value="HATPase_c_2"/>
    <property type="match status" value="1"/>
</dbReference>
<dbReference type="FunFam" id="3.60.40.10:FF:000031">
    <property type="entry name" value="PAS sensor protein"/>
    <property type="match status" value="1"/>
</dbReference>
<dbReference type="Pfam" id="PF13426">
    <property type="entry name" value="PAS_9"/>
    <property type="match status" value="1"/>
</dbReference>
<name>A0A6H9UQS8_9ACTN</name>
<dbReference type="SUPFAM" id="SSF55874">
    <property type="entry name" value="ATPase domain of HSP90 chaperone/DNA topoisomerase II/histidine kinase"/>
    <property type="match status" value="1"/>
</dbReference>
<feature type="compositionally biased region" description="Pro residues" evidence="2">
    <location>
        <begin position="1"/>
        <end position="11"/>
    </location>
</feature>
<dbReference type="InterPro" id="IPR003018">
    <property type="entry name" value="GAF"/>
</dbReference>
<gene>
    <name evidence="5" type="ORF">F7R91_34105</name>
    <name evidence="4" type="ORF">F7R91_36785</name>
</gene>
<dbReference type="Gene3D" id="3.30.565.10">
    <property type="entry name" value="Histidine kinase-like ATPase, C-terminal domain"/>
    <property type="match status" value="1"/>
</dbReference>
<dbReference type="RefSeq" id="WP_150956022.1">
    <property type="nucleotide sequence ID" value="NZ_VZRB01000044.1"/>
</dbReference>
<dbReference type="InterPro" id="IPR029016">
    <property type="entry name" value="GAF-like_dom_sf"/>
</dbReference>
<dbReference type="CDD" id="cd16936">
    <property type="entry name" value="HATPase_RsbW-like"/>
    <property type="match status" value="1"/>
</dbReference>
<dbReference type="InterPro" id="IPR013656">
    <property type="entry name" value="PAS_4"/>
</dbReference>
<dbReference type="SUPFAM" id="SSF81606">
    <property type="entry name" value="PP2C-like"/>
    <property type="match status" value="1"/>
</dbReference>
<evidence type="ECO:0000259" key="3">
    <source>
        <dbReference type="PROSITE" id="PS50112"/>
    </source>
</evidence>
<dbReference type="InterPro" id="IPR036457">
    <property type="entry name" value="PPM-type-like_dom_sf"/>
</dbReference>
<dbReference type="Gene3D" id="3.60.40.10">
    <property type="entry name" value="PPM-type phosphatase domain"/>
    <property type="match status" value="1"/>
</dbReference>
<dbReference type="EMBL" id="VZRB01000035">
    <property type="protein sequence ID" value="KAB1141050.1"/>
    <property type="molecule type" value="Genomic_DNA"/>
</dbReference>
<dbReference type="SMART" id="SM00331">
    <property type="entry name" value="PP2C_SIG"/>
    <property type="match status" value="1"/>
</dbReference>
<keyword evidence="6" id="KW-1185">Reference proteome</keyword>
<protein>
    <submittedName>
        <fullName evidence="5">SpoIIE family protein phosphatase</fullName>
    </submittedName>
</protein>
<dbReference type="InterPro" id="IPR000014">
    <property type="entry name" value="PAS"/>
</dbReference>
<dbReference type="PROSITE" id="PS50112">
    <property type="entry name" value="PAS"/>
    <property type="match status" value="1"/>
</dbReference>
<dbReference type="InterPro" id="IPR003594">
    <property type="entry name" value="HATPase_dom"/>
</dbReference>
<dbReference type="Gene3D" id="3.30.450.20">
    <property type="entry name" value="PAS domain"/>
    <property type="match status" value="2"/>
</dbReference>
<accession>A0A6H9UQS8</accession>
<dbReference type="InterPro" id="IPR052016">
    <property type="entry name" value="Bact_Sigma-Reg"/>
</dbReference>
<dbReference type="Gene3D" id="3.30.450.40">
    <property type="match status" value="1"/>
</dbReference>
<feature type="region of interest" description="Disordered" evidence="2">
    <location>
        <begin position="1"/>
        <end position="20"/>
    </location>
</feature>
<keyword evidence="1" id="KW-0378">Hydrolase</keyword>
<evidence type="ECO:0000313" key="5">
    <source>
        <dbReference type="EMBL" id="KAB1141050.1"/>
    </source>
</evidence>
<reference evidence="5 6" key="1">
    <citation type="submission" date="2019-09" db="EMBL/GenBank/DDBJ databases">
        <title>Screening of Novel Bioactive Compounds from Soil-Associated.</title>
        <authorList>
            <person name="Zhao S."/>
        </authorList>
    </citation>
    <scope>NUCLEOTIDE SEQUENCE [LARGE SCALE GENOMIC DNA]</scope>
    <source>
        <strain evidence="5 6">HIT-DPA4</strain>
    </source>
</reference>
<dbReference type="EMBL" id="VZRB01000044">
    <property type="protein sequence ID" value="KAB1140208.1"/>
    <property type="molecule type" value="Genomic_DNA"/>
</dbReference>
<comment type="caution">
    <text evidence="5">The sequence shown here is derived from an EMBL/GenBank/DDBJ whole genome shotgun (WGS) entry which is preliminary data.</text>
</comment>
<evidence type="ECO:0000256" key="2">
    <source>
        <dbReference type="SAM" id="MobiDB-lite"/>
    </source>
</evidence>
<dbReference type="AlphaFoldDB" id="A0A6H9UQS8"/>
<organism evidence="5 6">
    <name type="scientific">Streptomyces luteolifulvus</name>
    <dbReference type="NCBI Taxonomy" id="2615112"/>
    <lineage>
        <taxon>Bacteria</taxon>
        <taxon>Bacillati</taxon>
        <taxon>Actinomycetota</taxon>
        <taxon>Actinomycetes</taxon>
        <taxon>Kitasatosporales</taxon>
        <taxon>Streptomycetaceae</taxon>
        <taxon>Streptomyces</taxon>
    </lineage>
</organism>
<dbReference type="Pfam" id="PF13185">
    <property type="entry name" value="GAF_2"/>
    <property type="match status" value="1"/>
</dbReference>
<dbReference type="PANTHER" id="PTHR43156:SF2">
    <property type="entry name" value="STAGE II SPORULATION PROTEIN E"/>
    <property type="match status" value="1"/>
</dbReference>
<evidence type="ECO:0000313" key="4">
    <source>
        <dbReference type="EMBL" id="KAB1140208.1"/>
    </source>
</evidence>
<dbReference type="PANTHER" id="PTHR43156">
    <property type="entry name" value="STAGE II SPORULATION PROTEIN E-RELATED"/>
    <property type="match status" value="1"/>
</dbReference>
<dbReference type="InterPro" id="IPR035965">
    <property type="entry name" value="PAS-like_dom_sf"/>
</dbReference>
<dbReference type="SUPFAM" id="SSF55781">
    <property type="entry name" value="GAF domain-like"/>
    <property type="match status" value="1"/>
</dbReference>